<evidence type="ECO:0000313" key="3">
    <source>
        <dbReference type="EMBL" id="KFD45868.1"/>
    </source>
</evidence>
<dbReference type="SUPFAM" id="SSF54403">
    <property type="entry name" value="Cystatin/monellin"/>
    <property type="match status" value="1"/>
</dbReference>
<accession>A0A085LLM2</accession>
<proteinExistence type="predicted"/>
<dbReference type="InterPro" id="IPR046350">
    <property type="entry name" value="Cystatin_sf"/>
</dbReference>
<sequence length="132" mass="13864">MVALLKLAAILLCLASVSAVEKALLDKFAKAAVNGINNDKDSGKNLFAVLVYSNVKEAGQGVTFDLIAVQTSCPKGSQKDASECDTDETSPILKHQVVVTKKPNGAYSVASTGPMKPDPKETVSTLPLEDTE</sequence>
<dbReference type="EMBL" id="KL363415">
    <property type="protein sequence ID" value="KFD45868.1"/>
    <property type="molecule type" value="Genomic_DNA"/>
</dbReference>
<protein>
    <recommendedName>
        <fullName evidence="5">Cystatin domain-containing protein</fullName>
    </recommendedName>
</protein>
<keyword evidence="2" id="KW-0732">Signal</keyword>
<feature type="region of interest" description="Disordered" evidence="1">
    <location>
        <begin position="104"/>
        <end position="132"/>
    </location>
</feature>
<feature type="chain" id="PRO_5001794628" description="Cystatin domain-containing protein" evidence="2">
    <location>
        <begin position="20"/>
        <end position="132"/>
    </location>
</feature>
<evidence type="ECO:0008006" key="5">
    <source>
        <dbReference type="Google" id="ProtNLM"/>
    </source>
</evidence>
<reference evidence="3 4" key="1">
    <citation type="journal article" date="2014" name="Nat. Genet.">
        <title>Genome and transcriptome of the porcine whipworm Trichuris suis.</title>
        <authorList>
            <person name="Jex A.R."/>
            <person name="Nejsum P."/>
            <person name="Schwarz E.M."/>
            <person name="Hu L."/>
            <person name="Young N.D."/>
            <person name="Hall R.S."/>
            <person name="Korhonen P.K."/>
            <person name="Liao S."/>
            <person name="Thamsborg S."/>
            <person name="Xia J."/>
            <person name="Xu P."/>
            <person name="Wang S."/>
            <person name="Scheerlinck J.P."/>
            <person name="Hofmann A."/>
            <person name="Sternberg P.W."/>
            <person name="Wang J."/>
            <person name="Gasser R.B."/>
        </authorList>
    </citation>
    <scope>NUCLEOTIDE SEQUENCE [LARGE SCALE GENOMIC DNA]</scope>
    <source>
        <strain evidence="3">DCEP-RM93M</strain>
    </source>
</reference>
<keyword evidence="4" id="KW-1185">Reference proteome</keyword>
<dbReference type="Proteomes" id="UP000030764">
    <property type="component" value="Unassembled WGS sequence"/>
</dbReference>
<gene>
    <name evidence="3" type="ORF">M513_13258</name>
</gene>
<evidence type="ECO:0000256" key="2">
    <source>
        <dbReference type="SAM" id="SignalP"/>
    </source>
</evidence>
<evidence type="ECO:0000313" key="4">
    <source>
        <dbReference type="Proteomes" id="UP000030764"/>
    </source>
</evidence>
<dbReference type="Gene3D" id="3.10.450.10">
    <property type="match status" value="1"/>
</dbReference>
<name>A0A085LLM2_9BILA</name>
<organism evidence="3 4">
    <name type="scientific">Trichuris suis</name>
    <name type="common">pig whipworm</name>
    <dbReference type="NCBI Taxonomy" id="68888"/>
    <lineage>
        <taxon>Eukaryota</taxon>
        <taxon>Metazoa</taxon>
        <taxon>Ecdysozoa</taxon>
        <taxon>Nematoda</taxon>
        <taxon>Enoplea</taxon>
        <taxon>Dorylaimia</taxon>
        <taxon>Trichinellida</taxon>
        <taxon>Trichuridae</taxon>
        <taxon>Trichuris</taxon>
    </lineage>
</organism>
<feature type="signal peptide" evidence="2">
    <location>
        <begin position="1"/>
        <end position="19"/>
    </location>
</feature>
<evidence type="ECO:0000256" key="1">
    <source>
        <dbReference type="SAM" id="MobiDB-lite"/>
    </source>
</evidence>
<dbReference type="AlphaFoldDB" id="A0A085LLM2"/>